<evidence type="ECO:0000256" key="1">
    <source>
        <dbReference type="ARBA" id="ARBA00005817"/>
    </source>
</evidence>
<dbReference type="Proteomes" id="UP000502298">
    <property type="component" value="Chromosome"/>
</dbReference>
<keyword evidence="2" id="KW-0813">Transport</keyword>
<feature type="binding site" evidence="4">
    <location>
        <begin position="237"/>
        <end position="244"/>
    </location>
    <ligand>
        <name>FAD</name>
        <dbReference type="ChEBI" id="CHEBI:57692"/>
    </ligand>
</feature>
<keyword evidence="7" id="KW-1185">Reference proteome</keyword>
<dbReference type="EMBL" id="CP050804">
    <property type="protein sequence ID" value="QJC22280.1"/>
    <property type="molecule type" value="Genomic_DNA"/>
</dbReference>
<dbReference type="GO" id="GO:0009055">
    <property type="term" value="F:electron transfer activity"/>
    <property type="evidence" value="ECO:0007669"/>
    <property type="project" value="InterPro"/>
</dbReference>
<dbReference type="AlphaFoldDB" id="A0A6H2EMH9"/>
<dbReference type="InterPro" id="IPR001308">
    <property type="entry name" value="ETF_a/FixB"/>
</dbReference>
<evidence type="ECO:0000259" key="5">
    <source>
        <dbReference type="Pfam" id="PF00766"/>
    </source>
</evidence>
<dbReference type="GO" id="GO:0033539">
    <property type="term" value="P:fatty acid beta-oxidation using acyl-CoA dehydrogenase"/>
    <property type="evidence" value="ECO:0007669"/>
    <property type="project" value="TreeGrafter"/>
</dbReference>
<proteinExistence type="inferred from homology"/>
<keyword evidence="4" id="KW-0274">FAD</keyword>
<dbReference type="KEGG" id="arca:HC352_07000"/>
<accession>A0A6H2EMH9</accession>
<dbReference type="GO" id="GO:0050660">
    <property type="term" value="F:flavin adenine dinucleotide binding"/>
    <property type="evidence" value="ECO:0007669"/>
    <property type="project" value="InterPro"/>
</dbReference>
<evidence type="ECO:0000313" key="6">
    <source>
        <dbReference type="EMBL" id="QJC22280.1"/>
    </source>
</evidence>
<dbReference type="RefSeq" id="WP_168918207.1">
    <property type="nucleotide sequence ID" value="NZ_CP050804.1"/>
</dbReference>
<name>A0A6H2EMH9_9ACTO</name>
<protein>
    <submittedName>
        <fullName evidence="6">Electron transfer flavoprotein subunit alpha/FixB family protein</fullName>
    </submittedName>
</protein>
<dbReference type="SUPFAM" id="SSF52402">
    <property type="entry name" value="Adenine nucleotide alpha hydrolases-like"/>
    <property type="match status" value="1"/>
</dbReference>
<evidence type="ECO:0000256" key="4">
    <source>
        <dbReference type="PIRSR" id="PIRSR000089-1"/>
    </source>
</evidence>
<feature type="binding site" evidence="4">
    <location>
        <position position="180"/>
    </location>
    <ligand>
        <name>FAD</name>
        <dbReference type="ChEBI" id="CHEBI:57692"/>
    </ligand>
</feature>
<dbReference type="SUPFAM" id="SSF52467">
    <property type="entry name" value="DHS-like NAD/FAD-binding domain"/>
    <property type="match status" value="1"/>
</dbReference>
<evidence type="ECO:0000313" key="7">
    <source>
        <dbReference type="Proteomes" id="UP000502298"/>
    </source>
</evidence>
<reference evidence="6 7" key="1">
    <citation type="submission" date="2020-03" db="EMBL/GenBank/DDBJ databases">
        <title>Complete genome of Arcanobacterium buesumensis sp. nov. strain 2701.</title>
        <authorList>
            <person name="Borowiak M."/>
            <person name="Alssahen M."/>
            <person name="Laemmler C."/>
            <person name="Malorny B."/>
            <person name="Hassan A."/>
            <person name="Prenger-Berninghoff E."/>
            <person name="Ploetz M."/>
            <person name="Abdulmawjood A."/>
        </authorList>
    </citation>
    <scope>NUCLEOTIDE SEQUENCE [LARGE SCALE GENOMIC DNA]</scope>
    <source>
        <strain evidence="6 7">2701</strain>
    </source>
</reference>
<dbReference type="InterPro" id="IPR014731">
    <property type="entry name" value="ETF_asu_C"/>
</dbReference>
<evidence type="ECO:0000256" key="3">
    <source>
        <dbReference type="ARBA" id="ARBA00022630"/>
    </source>
</evidence>
<feature type="binding site" evidence="4">
    <location>
        <begin position="205"/>
        <end position="206"/>
    </location>
    <ligand>
        <name>FAD</name>
        <dbReference type="ChEBI" id="CHEBI:57692"/>
    </ligand>
</feature>
<keyword evidence="3" id="KW-0285">Flavoprotein</keyword>
<evidence type="ECO:0000256" key="2">
    <source>
        <dbReference type="ARBA" id="ARBA00022448"/>
    </source>
</evidence>
<dbReference type="PANTHER" id="PTHR43153">
    <property type="entry name" value="ELECTRON TRANSFER FLAVOPROTEIN ALPHA"/>
    <property type="match status" value="1"/>
</dbReference>
<comment type="cofactor">
    <cofactor evidence="4">
        <name>FAD</name>
        <dbReference type="ChEBI" id="CHEBI:57692"/>
    </cofactor>
    <text evidence="4">Binds 1 FAD per dimer.</text>
</comment>
<feature type="binding site" evidence="4">
    <location>
        <position position="258"/>
    </location>
    <ligand>
        <name>FAD</name>
        <dbReference type="ChEBI" id="CHEBI:57692"/>
    </ligand>
</feature>
<feature type="domain" description="Electron transfer flavoprotein alpha subunit C-terminal" evidence="5">
    <location>
        <begin position="168"/>
        <end position="248"/>
    </location>
</feature>
<dbReference type="FunFam" id="3.40.50.1220:FF:000004">
    <property type="entry name" value="Electron transfer flavoprotein"/>
    <property type="match status" value="1"/>
</dbReference>
<dbReference type="PANTHER" id="PTHR43153:SF11">
    <property type="entry name" value="ELECTRON TRANSFER FLAVOPROTEIN, SUBUNIT ALPHA (ETFA)"/>
    <property type="match status" value="1"/>
</dbReference>
<dbReference type="InterPro" id="IPR029035">
    <property type="entry name" value="DHS-like_NAD/FAD-binding_dom"/>
</dbReference>
<gene>
    <name evidence="6" type="ORF">HC352_07000</name>
</gene>
<dbReference type="Gene3D" id="3.40.50.1220">
    <property type="entry name" value="TPP-binding domain"/>
    <property type="match status" value="1"/>
</dbReference>
<comment type="similarity">
    <text evidence="1">Belongs to the ETF alpha-subunit/FixB family.</text>
</comment>
<dbReference type="PIRSF" id="PIRSF000089">
    <property type="entry name" value="Electra_flavoP_a"/>
    <property type="match status" value="1"/>
</dbReference>
<sequence length="290" mass="30226">MSQAWIITTDSRIKAIVDSLGGKFDKITAIVVGKAEVKGVDHVIRIDVADGVPFEASVPAVIETIQANSGDVIVARQGEAERVLGTAVAAHLVAPVLVSVRELSQTTAIVGRFGGITNETVEFEGPVVAIIDGGGESEGNIPTEENTNGMSYHATVISEDFVEAESVNISAAKRLVAVGRGFAQEADLDIARDLAKALGAELACSRPLAEGNGWMSRETYVGISGQHVAPEIYAAVGISGQIQHTAGMADSTIVVAVNKDENAAIFSIADYGIVGDLYDVLPQLTKAIES</sequence>
<organism evidence="6 7">
    <name type="scientific">Arcanobacterium buesumense</name>
    <dbReference type="NCBI Taxonomy" id="2722751"/>
    <lineage>
        <taxon>Bacteria</taxon>
        <taxon>Bacillati</taxon>
        <taxon>Actinomycetota</taxon>
        <taxon>Actinomycetes</taxon>
        <taxon>Actinomycetales</taxon>
        <taxon>Actinomycetaceae</taxon>
        <taxon>Arcanobacterium</taxon>
    </lineage>
</organism>
<dbReference type="Pfam" id="PF00766">
    <property type="entry name" value="ETF_alpha"/>
    <property type="match status" value="1"/>
</dbReference>